<gene>
    <name evidence="1" type="ORF">FEE40_01610</name>
</gene>
<reference evidence="1 2" key="1">
    <citation type="journal article" date="2019" name="Nat. Med.">
        <title>Preventing dysbiosis of the neonatal mouse intestinal microbiome protects against late-onset sepsis.</title>
        <authorList>
            <person name="Singer J.R."/>
            <person name="Blosser E.G."/>
            <person name="Zindl C.L."/>
            <person name="Silberger D.J."/>
            <person name="Conlan S."/>
            <person name="Laufer V.A."/>
            <person name="DiToro D."/>
            <person name="Deming C."/>
            <person name="Kumar R."/>
            <person name="Morrow C.D."/>
            <person name="Segre J.A."/>
            <person name="Gray M.J."/>
            <person name="Randolph D.A."/>
            <person name="Weaver C.T."/>
        </authorList>
    </citation>
    <scope>NUCLEOTIDE SEQUENCE [LARGE SCALE GENOMIC DNA]</scope>
    <source>
        <strain evidence="1 2">V10</strain>
    </source>
</reference>
<sequence length="174" mass="20286">MDKKKILQIILLSIMIGIICIVGGIKLHDWYIWHAPAYNSTEKQVLLSSKIDKLTDEQKNAFWEYAHAVAHSEFKVDDENVANEDIEDESLLVEKSNKKHKYDISYVCKVKTSDTTIKCSSKFTLETHSSLKDDEFKYSNFTSNFYDKLQEYYYSEIEKSISDLSDTLSEYYSD</sequence>
<evidence type="ECO:0000313" key="1">
    <source>
        <dbReference type="EMBL" id="QIA88993.1"/>
    </source>
</evidence>
<protein>
    <submittedName>
        <fullName evidence="1">Uncharacterized protein</fullName>
    </submittedName>
</protein>
<dbReference type="RefSeq" id="WP_163588429.1">
    <property type="nucleotide sequence ID" value="NZ_CP040852.1"/>
</dbReference>
<organism evidence="1 2">
    <name type="scientific">Ligilactobacillus murinus</name>
    <dbReference type="NCBI Taxonomy" id="1622"/>
    <lineage>
        <taxon>Bacteria</taxon>
        <taxon>Bacillati</taxon>
        <taxon>Bacillota</taxon>
        <taxon>Bacilli</taxon>
        <taxon>Lactobacillales</taxon>
        <taxon>Lactobacillaceae</taxon>
        <taxon>Ligilactobacillus</taxon>
    </lineage>
</organism>
<name>A0AAE6WG71_9LACO</name>
<dbReference type="AlphaFoldDB" id="A0AAE6WG71"/>
<accession>A0AAE6WG71</accession>
<evidence type="ECO:0000313" key="2">
    <source>
        <dbReference type="Proteomes" id="UP000463931"/>
    </source>
</evidence>
<dbReference type="Proteomes" id="UP000463931">
    <property type="component" value="Chromosome"/>
</dbReference>
<dbReference type="EMBL" id="CP040852">
    <property type="protein sequence ID" value="QIA88993.1"/>
    <property type="molecule type" value="Genomic_DNA"/>
</dbReference>
<proteinExistence type="predicted"/>